<dbReference type="PANTHER" id="PTHR14680">
    <property type="entry name" value="SI:DKEY-126G1.9-RELATED"/>
    <property type="match status" value="1"/>
</dbReference>
<dbReference type="Pfam" id="PF15828">
    <property type="entry name" value="RDD1"/>
    <property type="match status" value="1"/>
</dbReference>
<dbReference type="OMA" id="PCPGAFE"/>
<feature type="region of interest" description="Disordered" evidence="1">
    <location>
        <begin position="211"/>
        <end position="237"/>
    </location>
</feature>
<feature type="region of interest" description="Disordered" evidence="1">
    <location>
        <begin position="57"/>
        <end position="181"/>
    </location>
</feature>
<dbReference type="PANTHER" id="PTHR14680:SF1">
    <property type="entry name" value="REQUIRED FOR DRUG-INDUCED DEATH PROTEIN 1"/>
    <property type="match status" value="1"/>
</dbReference>
<dbReference type="InterPro" id="IPR031667">
    <property type="entry name" value="RDD1"/>
</dbReference>
<feature type="compositionally biased region" description="Low complexity" evidence="1">
    <location>
        <begin position="67"/>
        <end position="85"/>
    </location>
</feature>
<dbReference type="Proteomes" id="UP000694408">
    <property type="component" value="Unplaced"/>
</dbReference>
<name>A0A8C5IJ80_JUNHY</name>
<evidence type="ECO:0000313" key="3">
    <source>
        <dbReference type="Proteomes" id="UP000694408"/>
    </source>
</evidence>
<dbReference type="Ensembl" id="ENSJHYT00000006251.1">
    <property type="protein sequence ID" value="ENSJHYP00000005088.1"/>
    <property type="gene ID" value="ENSJHYG00000004164.1"/>
</dbReference>
<keyword evidence="3" id="KW-1185">Reference proteome</keyword>
<reference evidence="2" key="1">
    <citation type="submission" date="2025-08" db="UniProtKB">
        <authorList>
            <consortium name="Ensembl"/>
        </authorList>
    </citation>
    <scope>IDENTIFICATION</scope>
</reference>
<dbReference type="AlphaFoldDB" id="A0A8C5IJ80"/>
<protein>
    <submittedName>
        <fullName evidence="2">Uncharacterized protein</fullName>
    </submittedName>
</protein>
<evidence type="ECO:0000256" key="1">
    <source>
        <dbReference type="SAM" id="MobiDB-lite"/>
    </source>
</evidence>
<sequence>ETSLSPCPGAFERSPGRRRGCSSAALVGTPITEGCPRSLAFFSDEGRALPAVGRGRACGATEESSEGLAGPRRAAAEAARARCGAVPPQQRSPVPAELTDSNRGLRSGSRVAAPERRKGRGPQPGHRQPSPACPGPGRLFPRPARPREGAAAASGHTCGAAAEEAPEVGADGSAPEGTMTVGARLGAKVRGRFSRRGAGDDQVSILPGEEEEAAAAGTGGSAGAPRPAALQEEEEEGAGCRKVRFAVLPGSYEPLRPPRAPGKRPYGKRLKKYGKNVGKVLQKGCHYLVVGLQGLAAAYSAPFGVSAHVASFVR</sequence>
<proteinExistence type="predicted"/>
<reference evidence="2" key="2">
    <citation type="submission" date="2025-09" db="UniProtKB">
        <authorList>
            <consortium name="Ensembl"/>
        </authorList>
    </citation>
    <scope>IDENTIFICATION</scope>
</reference>
<organism evidence="2 3">
    <name type="scientific">Junco hyemalis</name>
    <name type="common">Dark-eyed junco</name>
    <dbReference type="NCBI Taxonomy" id="40217"/>
    <lineage>
        <taxon>Eukaryota</taxon>
        <taxon>Metazoa</taxon>
        <taxon>Chordata</taxon>
        <taxon>Craniata</taxon>
        <taxon>Vertebrata</taxon>
        <taxon>Euteleostomi</taxon>
        <taxon>Archelosauria</taxon>
        <taxon>Archosauria</taxon>
        <taxon>Dinosauria</taxon>
        <taxon>Saurischia</taxon>
        <taxon>Theropoda</taxon>
        <taxon>Coelurosauria</taxon>
        <taxon>Aves</taxon>
        <taxon>Neognathae</taxon>
        <taxon>Neoaves</taxon>
        <taxon>Telluraves</taxon>
        <taxon>Australaves</taxon>
        <taxon>Passeriformes</taxon>
        <taxon>Passerellidae</taxon>
        <taxon>Junco</taxon>
    </lineage>
</organism>
<feature type="compositionally biased region" description="Low complexity" evidence="1">
    <location>
        <begin position="149"/>
        <end position="172"/>
    </location>
</feature>
<feature type="region of interest" description="Disordered" evidence="1">
    <location>
        <begin position="1"/>
        <end position="21"/>
    </location>
</feature>
<evidence type="ECO:0000313" key="2">
    <source>
        <dbReference type="Ensembl" id="ENSJHYP00000005088.1"/>
    </source>
</evidence>
<accession>A0A8C5IJ80</accession>